<dbReference type="SUPFAM" id="SSF48452">
    <property type="entry name" value="TPR-like"/>
    <property type="match status" value="6"/>
</dbReference>
<feature type="domain" description="O-GlcNAc transferase C-terminal" evidence="10">
    <location>
        <begin position="1390"/>
        <end position="1576"/>
    </location>
</feature>
<dbReference type="eggNOG" id="COG3914">
    <property type="taxonomic scope" value="Bacteria"/>
</dbReference>
<feature type="repeat" description="TPR" evidence="8">
    <location>
        <begin position="2440"/>
        <end position="2473"/>
    </location>
</feature>
<feature type="repeat" description="TPR" evidence="8">
    <location>
        <begin position="233"/>
        <end position="266"/>
    </location>
</feature>
<dbReference type="PANTHER" id="PTHR44366:SF1">
    <property type="entry name" value="UDP-N-ACETYLGLUCOSAMINE--PEPTIDE N-ACETYLGLUCOSAMINYLTRANSFERASE 110 KDA SUBUNIT"/>
    <property type="match status" value="1"/>
</dbReference>
<sequence length="3035" mass="343317">MKPQSHPIEQSGQMVSTASETVMPVMHDHAVTLHSALAFHQNGALDEAEALYQAILLQNPEHFDALQLLATIAAQRNESEKAVALFDQALNINPDHSGSLNNRGNALRSLQRYEDALRSFERAVAVKPDYADAYINRGNVLMELLRCEDALESFEKAIALKPDYAPAYFNRGNAVMAMHRYEDALASYEKAIALNPCFADAYYNKGLALQKLMRYDDALERYKQAIALKPDYTEAFLHQGNVFMALQRYENALLSYEHVIALNPDDVEAYTNRGYALQELKRYGDALLSYDRVLALKCDDADAYNNRGNAFMALKRYEDALGSYNHVLALKPDYDFLSGLCLYTRMKICEWNAFDDQVDQLEKKIERHEKATLPFPFLAIKDSLSLQQDAARIFAGEKFPVTHLLSPIPKRSRRDTIRIGYFSADFCNHPVSFLTAELFEMHDRGRFELYAFSCGSDTGDGMRRRLEVAFEHFHDVRNHSDKDIALLARSLEIDIAIDLGGFTMGSRTGIFALRAAPVQVSYIGYLGTMGAGYIDYLIADEVLIPEGSRKHYTEKIAYLSSYQVNDTKRRIADRVFTRAECGLPESGFVFCCFNNNYKITPATFDGWMRILGQVEGSVLFLYTDNEAAASNLKKEAESRGVKRDRLIFGKRLPLAEHLARYRVADLFLDTLPYNAGTTASDALWAGLPVLTLRGESFASRMAASLLTAIGLPELITTTQEEYEARAIELALDPEKMRATREKLARNRLTTRLFDTRLFTRNIEAAYLAMYERYQEGLPPDHLVVSLSPLSSMERSVARPSHAAGRSTNEESVKLQRALTLHQEGRLDEAEALYREILSSSPEHFDALQLSATIAAQRHDSEQALVLFDQAISINPGHPGSRNNRGNALRALQRYEEALDSYEKALQLKPDYVDAYTNRGSVLLELKRYEEALASYERAIAIKPDHTEFYSDLAVVLLALKRYEEALATYERVLELRRDDPVVYNNRGNVLLELKRYEEALGSYEKAIALNPDYAEAYSNLGVTRKVLKRDEEALGSYEKAIALKPDFADAYYNRAVLFYDLDRYEEALASYDRAIVLKPDFVEVFSNRGNALLKLKRYEEALGSYEKAIALKPDFADAFFNQGNALLELKRYEDALWSYEKTLACKPDYDFLSGFCLYTRMKICDWSAFEDQVHQLEKKIECHEKVVTPFPLLAIKDDLFLQHDVVRIFAKEKFPANQTLSPIPKRSRRDTIRIGYYSADFCNHPVSFLTAELFEMHDRGRFELYAFSCGSDTGDEMRRRLEVAFDRFLDVRNHSDKDIALMSRDLEIDIAVDLGGFTMGSRTGIFALRAAPVQVSYIGYLGTMGAGYIDYLIADEVLIPEGSRKHYTEKIAYLSSYQVNDTKRRIADRVFTRAECGLPESGFVFCCFNNNYKITPATFDGWMRILGQVPGSVLWLFEENAKAAENLRREAASRGVDAGRLIFGKRLPVAEYLARYRVADLFLDTLPYNAGTTASDALWAGLPVLTLRGESFASRMAASLLTAIGLPELITSGQEEYESLAIELALDPEMMRATREKLARNRLTTRLFDTGRFTRNIEAAYLAMYERYQEGLPPDHLVVSLSPLSTVERSVARPSHAAGRSTKEESVKLQRALKLHQEGRLDEAEALYREILSFSPEHFDALQLSATIAAQRHDSENALVLFDQALAIKPDHARSLNNRGIALQELKRYEEALASYERAIAVKPDFIEPYSNRGNTLQELKRYEEALACYDSAIALKPDYAEPYYNQGNALLELKRDEDAVRSYEKALALKPDYDFLSGLCLHIRMKICDWLAFDDQAHQLEKKIECHEKASPPFAVLSITESLSLQQEAARVYAQEKFPADQTLSSIAKRPRRDTIRIGYYSADFCNHPVSILTAELFEMHDRARFELYAFSCGTNTGDEMRRRLEVAFDRFLDVRNHSDKDIVLMSRDLEIDIAVDLGGFTMGSRTGIFALRAAPVQVSYIGYLGTMGAGYIDYLIADEVLIPEGSRKHYTEKIAYLSSYQVNDTKRRIADRVFTRAECGLPESGFVFCCFNNNYKITPATFDGWMRILGQVPGSVLFLYTDNEAAASNLKKEAESRGVKRDRLIFGKRLPLAEHLARYRVADLFLDTNPYNAGTTASDALWAGLPVLTLRGESFASRMAASLLTAIGLPELITSGQEEYEALAVELALDPEKMRATREKLARNRLTTRLFDTRLFTRNIEAAYLAMYERYQEGLPPDHLVVSLSPLSSMERRVALPSQMEGLSTNEESVKLQRALKLHQEGRLDEAEAICQEILSSIPEHFDALQLSATIAAQRHDSEKALALFDQALAIKPDHARSLNNRGIALQELKRYEEALASYERLLAVKPDYAMAYSNRGNTLQGLRRYEEAVSSYDQAIALRSDNANAYSNRGVAMMKLKRYADALESHDKAIALRPDYAEACSNRGNTLQELKRYEEALMSYKQAIALKSDYAEFYSNYGNVLEELKRYEEALLNYEQAIALKPDFSDAYSNLGNTLQVLMRYRDALASYDKAIGLNPDCIEAYCGQGNALLELMRYEEALVSYERALALKPEYDFLPGLCLYTRMKICAWSAFDDQVHQLEKKIERHEKASPPLVFLSITESLSLQQEAARVYAQEIFPPNQTLSPIPKRSRRDTIRIGYFSADFCHHPVSFLTAELFETHHKDRFELYAFSFGQDTGDEMRRRLEVAFDRFLDVRNYSDKDIALLSRTLEIDIAIDLGGFTMGSRTGIFALRAAPVQVSYIGYLGTMGAGYIDYLLADDVLIPEGSRKHYTEKIAYLSSYQVNDTKRRIADRVFTRAECGLPESGFVFCCFNNTYKITPATFDGWMRILGQVPGSVLWLYEENAKAAENLRREAASRGVDAGRLIFGKRLPVAEYLARYRVADLFLDTLPYNAGTTASDALWAGLPVLTLRGESFASRMAASLLTAIGLPELITSGQEEYESLAIELALDPEMMRVTREKLARNRLTTRLFDTGRFTRNIEAAFEAMYERYQEGLPPDHLVVVSLSPAQGEI</sequence>
<evidence type="ECO:0000313" key="12">
    <source>
        <dbReference type="Proteomes" id="UP000008701"/>
    </source>
</evidence>
<accession>A1BHI0</accession>
<feature type="repeat" description="TPR" evidence="8">
    <location>
        <begin position="1693"/>
        <end position="1726"/>
    </location>
</feature>
<keyword evidence="12" id="KW-1185">Reference proteome</keyword>
<keyword evidence="9" id="KW-0175">Coiled coil</keyword>
<feature type="domain" description="O-GlcNAc transferase C-terminal" evidence="10">
    <location>
        <begin position="2816"/>
        <end position="3002"/>
    </location>
</feature>
<feature type="repeat" description="TPR" evidence="8">
    <location>
        <begin position="301"/>
        <end position="334"/>
    </location>
</feature>
<keyword evidence="4" id="KW-0328">Glycosyltransferase</keyword>
<feature type="repeat" description="TPR" evidence="8">
    <location>
        <begin position="1014"/>
        <end position="1047"/>
    </location>
</feature>
<dbReference type="Gene3D" id="3.40.50.11380">
    <property type="match status" value="4"/>
</dbReference>
<dbReference type="SMART" id="SM00028">
    <property type="entry name" value="TPR"/>
    <property type="match status" value="33"/>
</dbReference>
<feature type="repeat" description="TPR" evidence="8">
    <location>
        <begin position="199"/>
        <end position="232"/>
    </location>
</feature>
<dbReference type="EC" id="2.4.1.255" evidence="3"/>
<feature type="repeat" description="TPR" evidence="8">
    <location>
        <begin position="912"/>
        <end position="945"/>
    </location>
</feature>
<feature type="repeat" description="TPR" evidence="8">
    <location>
        <begin position="63"/>
        <end position="96"/>
    </location>
</feature>
<feature type="repeat" description="TPR" evidence="8">
    <location>
        <begin position="1727"/>
        <end position="1760"/>
    </location>
</feature>
<dbReference type="EMBL" id="CP000492">
    <property type="protein sequence ID" value="ABL65857.1"/>
    <property type="molecule type" value="Genomic_DNA"/>
</dbReference>
<protein>
    <recommendedName>
        <fullName evidence="3">protein O-GlcNAc transferase</fullName>
        <ecNumber evidence="3">2.4.1.255</ecNumber>
    </recommendedName>
</protein>
<dbReference type="InterPro" id="IPR011990">
    <property type="entry name" value="TPR-like_helical_dom_sf"/>
</dbReference>
<feature type="repeat" description="TPR" evidence="8">
    <location>
        <begin position="267"/>
        <end position="300"/>
    </location>
</feature>
<evidence type="ECO:0000256" key="2">
    <source>
        <dbReference type="ARBA" id="ARBA00005386"/>
    </source>
</evidence>
<evidence type="ECO:0000313" key="11">
    <source>
        <dbReference type="EMBL" id="ABL65857.1"/>
    </source>
</evidence>
<dbReference type="Pfam" id="PF00515">
    <property type="entry name" value="TPR_1"/>
    <property type="match status" value="8"/>
</dbReference>
<feature type="repeat" description="TPR" evidence="8">
    <location>
        <begin position="2338"/>
        <end position="2371"/>
    </location>
</feature>
<feature type="repeat" description="TPR" evidence="8">
    <location>
        <begin position="1082"/>
        <end position="1115"/>
    </location>
</feature>
<reference evidence="11 12" key="1">
    <citation type="submission" date="2006-12" db="EMBL/GenBank/DDBJ databases">
        <title>Complete sequence of Chlorobium phaeobacteroides DSM 266.</title>
        <authorList>
            <consortium name="US DOE Joint Genome Institute"/>
            <person name="Copeland A."/>
            <person name="Lucas S."/>
            <person name="Lapidus A."/>
            <person name="Barry K."/>
            <person name="Detter J.C."/>
            <person name="Glavina del Rio T."/>
            <person name="Hammon N."/>
            <person name="Israni S."/>
            <person name="Pitluck S."/>
            <person name="Goltsman E."/>
            <person name="Schmutz J."/>
            <person name="Larimer F."/>
            <person name="Land M."/>
            <person name="Hauser L."/>
            <person name="Mikhailova N."/>
            <person name="Li T."/>
            <person name="Overmann J."/>
            <person name="Bryant D.A."/>
            <person name="Richardson P."/>
        </authorList>
    </citation>
    <scope>NUCLEOTIDE SEQUENCE [LARGE SCALE GENOMIC DNA]</scope>
    <source>
        <strain evidence="11 12">DSM 266</strain>
    </source>
</reference>
<dbReference type="RefSeq" id="WP_011745664.1">
    <property type="nucleotide sequence ID" value="NC_008639.1"/>
</dbReference>
<dbReference type="GO" id="GO:0097363">
    <property type="term" value="F:protein O-acetylglucosaminyltransferase activity"/>
    <property type="evidence" value="ECO:0007669"/>
    <property type="project" value="UniProtKB-EC"/>
</dbReference>
<feature type="repeat" description="TPR" evidence="8">
    <location>
        <begin position="1116"/>
        <end position="1149"/>
    </location>
</feature>
<feature type="repeat" description="TPR" evidence="8">
    <location>
        <begin position="1048"/>
        <end position="1081"/>
    </location>
</feature>
<evidence type="ECO:0000256" key="5">
    <source>
        <dbReference type="ARBA" id="ARBA00022679"/>
    </source>
</evidence>
<organism evidence="11 12">
    <name type="scientific">Chlorobium phaeobacteroides (strain DSM 266 / SMG 266 / 2430)</name>
    <dbReference type="NCBI Taxonomy" id="290317"/>
    <lineage>
        <taxon>Bacteria</taxon>
        <taxon>Pseudomonadati</taxon>
        <taxon>Chlorobiota</taxon>
        <taxon>Chlorobiia</taxon>
        <taxon>Chlorobiales</taxon>
        <taxon>Chlorobiaceae</taxon>
        <taxon>Chlorobium/Pelodictyon group</taxon>
        <taxon>Chlorobium</taxon>
    </lineage>
</organism>
<feature type="repeat" description="TPR" evidence="8">
    <location>
        <begin position="980"/>
        <end position="1013"/>
    </location>
</feature>
<dbReference type="Gene3D" id="1.25.40.10">
    <property type="entry name" value="Tetratricopeptide repeat domain"/>
    <property type="match status" value="15"/>
</dbReference>
<evidence type="ECO:0000256" key="4">
    <source>
        <dbReference type="ARBA" id="ARBA00022676"/>
    </source>
</evidence>
<feature type="repeat" description="TPR" evidence="8">
    <location>
        <begin position="97"/>
        <end position="130"/>
    </location>
</feature>
<feature type="domain" description="O-GlcNAc transferase C-terminal" evidence="10">
    <location>
        <begin position="575"/>
        <end position="761"/>
    </location>
</feature>
<feature type="repeat" description="TPR" evidence="8">
    <location>
        <begin position="2304"/>
        <end position="2337"/>
    </location>
</feature>
<dbReference type="Pfam" id="PF13371">
    <property type="entry name" value="TPR_9"/>
    <property type="match status" value="1"/>
</dbReference>
<feature type="repeat" description="TPR" evidence="8">
    <location>
        <begin position="165"/>
        <end position="198"/>
    </location>
</feature>
<evidence type="ECO:0000256" key="6">
    <source>
        <dbReference type="ARBA" id="ARBA00022737"/>
    </source>
</evidence>
<dbReference type="Pfam" id="PF13414">
    <property type="entry name" value="TPR_11"/>
    <property type="match status" value="7"/>
</dbReference>
<name>A1BHI0_CHLPD</name>
<dbReference type="InterPro" id="IPR019734">
    <property type="entry name" value="TPR_rpt"/>
</dbReference>
<feature type="coiled-coil region" evidence="9">
    <location>
        <begin position="2446"/>
        <end position="2500"/>
    </location>
</feature>
<evidence type="ECO:0000256" key="3">
    <source>
        <dbReference type="ARBA" id="ARBA00011970"/>
    </source>
</evidence>
<keyword evidence="7 8" id="KW-0802">TPR repeat</keyword>
<evidence type="ECO:0000259" key="10">
    <source>
        <dbReference type="Pfam" id="PF13844"/>
    </source>
</evidence>
<feature type="domain" description="O-GlcNAc transferase C-terminal" evidence="10">
    <location>
        <begin position="1227"/>
        <end position="1382"/>
    </location>
</feature>
<feature type="domain" description="O-GlcNAc transferase C-terminal" evidence="10">
    <location>
        <begin position="413"/>
        <end position="566"/>
    </location>
</feature>
<comment type="similarity">
    <text evidence="2">Belongs to the glycosyltransferase 41 family. O-GlcNAc transferase subfamily.</text>
</comment>
<proteinExistence type="inferred from homology"/>
<dbReference type="eggNOG" id="COG0457">
    <property type="taxonomic scope" value="Bacteria"/>
</dbReference>
<feature type="domain" description="O-GlcNAc transferase C-terminal" evidence="10">
    <location>
        <begin position="2035"/>
        <end position="2221"/>
    </location>
</feature>
<dbReference type="SUPFAM" id="SSF48439">
    <property type="entry name" value="Protein prenylyltransferase"/>
    <property type="match status" value="1"/>
</dbReference>
<dbReference type="UniPathway" id="UPA00378"/>
<evidence type="ECO:0000256" key="7">
    <source>
        <dbReference type="ARBA" id="ARBA00022803"/>
    </source>
</evidence>
<feature type="repeat" description="TPR" evidence="8">
    <location>
        <begin position="2542"/>
        <end position="2575"/>
    </location>
</feature>
<feature type="repeat" description="TPR" evidence="8">
    <location>
        <begin position="1761"/>
        <end position="1794"/>
    </location>
</feature>
<evidence type="ECO:0000256" key="8">
    <source>
        <dbReference type="PROSITE-ProRule" id="PRU00339"/>
    </source>
</evidence>
<dbReference type="CAZy" id="GT41">
    <property type="family name" value="Glycosyltransferase Family 41"/>
</dbReference>
<feature type="repeat" description="TPR" evidence="8">
    <location>
        <begin position="946"/>
        <end position="979"/>
    </location>
</feature>
<dbReference type="PROSITE" id="PS50005">
    <property type="entry name" value="TPR"/>
    <property type="match status" value="27"/>
</dbReference>
<evidence type="ECO:0000256" key="1">
    <source>
        <dbReference type="ARBA" id="ARBA00004922"/>
    </source>
</evidence>
<feature type="repeat" description="TPR" evidence="8">
    <location>
        <begin position="2372"/>
        <end position="2405"/>
    </location>
</feature>
<feature type="repeat" description="TPR" evidence="8">
    <location>
        <begin position="2508"/>
        <end position="2541"/>
    </location>
</feature>
<dbReference type="KEGG" id="cph:Cpha266_1841"/>
<feature type="domain" description="O-GlcNAc transferase C-terminal" evidence="10">
    <location>
        <begin position="1873"/>
        <end position="2027"/>
    </location>
</feature>
<dbReference type="STRING" id="290317.Cpha266_1841"/>
<keyword evidence="5" id="KW-0808">Transferase</keyword>
<comment type="pathway">
    <text evidence="1">Protein modification; protein glycosylation.</text>
</comment>
<dbReference type="Gene3D" id="3.40.50.2000">
    <property type="entry name" value="Glycogen Phosphorylase B"/>
    <property type="match status" value="4"/>
</dbReference>
<dbReference type="InterPro" id="IPR037919">
    <property type="entry name" value="OGT"/>
</dbReference>
<dbReference type="Proteomes" id="UP000008701">
    <property type="component" value="Chromosome"/>
</dbReference>
<feature type="repeat" description="TPR" evidence="8">
    <location>
        <begin position="878"/>
        <end position="911"/>
    </location>
</feature>
<keyword evidence="6" id="KW-0677">Repeat</keyword>
<evidence type="ECO:0000256" key="9">
    <source>
        <dbReference type="SAM" id="Coils"/>
    </source>
</evidence>
<feature type="repeat" description="TPR" evidence="8">
    <location>
        <begin position="2406"/>
        <end position="2439"/>
    </location>
</feature>
<dbReference type="PROSITE" id="PS50293">
    <property type="entry name" value="TPR_REGION"/>
    <property type="match status" value="18"/>
</dbReference>
<gene>
    <name evidence="11" type="ordered locus">Cpha266_1841</name>
</gene>
<dbReference type="HOGENOM" id="CLU_225995_0_0_10"/>
<dbReference type="PANTHER" id="PTHR44366">
    <property type="entry name" value="UDP-N-ACETYLGLUCOSAMINE--PEPTIDE N-ACETYLGLUCOSAMINYLTRANSFERASE 110 KDA SUBUNIT"/>
    <property type="match status" value="1"/>
</dbReference>
<dbReference type="Pfam" id="PF14559">
    <property type="entry name" value="TPR_19"/>
    <property type="match status" value="3"/>
</dbReference>
<dbReference type="InterPro" id="IPR029489">
    <property type="entry name" value="OGT/SEC/SPY_C"/>
</dbReference>
<dbReference type="Pfam" id="PF13844">
    <property type="entry name" value="Glyco_transf_41"/>
    <property type="match status" value="8"/>
</dbReference>
<feature type="repeat" description="TPR" evidence="8">
    <location>
        <begin position="131"/>
        <end position="164"/>
    </location>
</feature>
<feature type="repeat" description="TPR" evidence="8">
    <location>
        <begin position="2474"/>
        <end position="2507"/>
    </location>
</feature>
<dbReference type="GO" id="GO:0006493">
    <property type="term" value="P:protein O-linked glycosylation"/>
    <property type="evidence" value="ECO:0007669"/>
    <property type="project" value="InterPro"/>
</dbReference>
<feature type="domain" description="O-GlcNAc transferase C-terminal" evidence="10">
    <location>
        <begin position="2654"/>
        <end position="2808"/>
    </location>
</feature>